<feature type="region of interest" description="Disordered" evidence="1">
    <location>
        <begin position="541"/>
        <end position="578"/>
    </location>
</feature>
<dbReference type="Proteomes" id="UP000629468">
    <property type="component" value="Unassembled WGS sequence"/>
</dbReference>
<feature type="compositionally biased region" description="Gly residues" evidence="1">
    <location>
        <begin position="553"/>
        <end position="565"/>
    </location>
</feature>
<feature type="compositionally biased region" description="Acidic residues" evidence="1">
    <location>
        <begin position="683"/>
        <end position="696"/>
    </location>
</feature>
<feature type="compositionally biased region" description="Pro residues" evidence="1">
    <location>
        <begin position="332"/>
        <end position="345"/>
    </location>
</feature>
<reference evidence="2 3" key="1">
    <citation type="journal article" name="Sci. Rep.">
        <title>Telomere-to-telomere assembled and centromere annotated genomes of the two main subspecies of the button mushroom Agaricus bisporus reveal especially polymorphic chromosome ends.</title>
        <authorList>
            <person name="Sonnenberg A.S.M."/>
            <person name="Sedaghat-Telgerd N."/>
            <person name="Lavrijssen B."/>
            <person name="Ohm R.A."/>
            <person name="Hendrickx P.M."/>
            <person name="Scholtmeijer K."/>
            <person name="Baars J.J.P."/>
            <person name="van Peer A."/>
        </authorList>
    </citation>
    <scope>NUCLEOTIDE SEQUENCE [LARGE SCALE GENOMIC DNA]</scope>
    <source>
        <strain evidence="2 3">H119_p4</strain>
    </source>
</reference>
<feature type="compositionally biased region" description="Polar residues" evidence="1">
    <location>
        <begin position="39"/>
        <end position="51"/>
    </location>
</feature>
<feature type="compositionally biased region" description="Polar residues" evidence="1">
    <location>
        <begin position="346"/>
        <end position="360"/>
    </location>
</feature>
<feature type="compositionally biased region" description="Low complexity" evidence="1">
    <location>
        <begin position="95"/>
        <end position="109"/>
    </location>
</feature>
<feature type="compositionally biased region" description="Polar residues" evidence="1">
    <location>
        <begin position="249"/>
        <end position="278"/>
    </location>
</feature>
<dbReference type="EMBL" id="JABXXO010000016">
    <property type="protein sequence ID" value="KAF7759718.1"/>
    <property type="molecule type" value="Genomic_DNA"/>
</dbReference>
<name>A0A8H7BZG3_AGABI</name>
<feature type="region of interest" description="Disordered" evidence="1">
    <location>
        <begin position="431"/>
        <end position="452"/>
    </location>
</feature>
<protein>
    <submittedName>
        <fullName evidence="2">Uncharacterized protein</fullName>
    </submittedName>
</protein>
<sequence length="846" mass="91380">MFSSFASFIPSSLHLGPAGTQNTVHFQQDDPASEDEPNDTVSASKQSTELPQPSAKPREKAVNESFIIVRPPPSKSNHPLNLQVQLVPPNIKPPSGVVSRSNASVNSVGTDTDQTLSRASSIRSDASSVAPSASSTTSFSSVGSSGPSARRTIVPLYNLQAHNVMTNVIVDAGTDAKIAKFQRRGLVLIDLASLEPVEVWGDHPSCAARAGVNTTGDDSQSMHSRIPTTLSIPASSRGHTPEYHLTPLPSITSFDPAKQSQSENLQQSYPEPQPQQNLLFPPSSSDDPDVTPLATPQLPTSPAPKRNFFGKLFQGNPNKKLKNSLSRSAAPLPSPSMDRPPPPQTKPNSRVSDRPLSSVSLPPKSGDNLRITENVQAKNISLTTFTVPMKATLKNKNRLSVTNTNSSSSLNPASDIQSMEPGISQTRNVNRADPSPHMSASSLTATTASVESEKVVHGNQLLPGAFHQNPLPQSASQSHVALAHPCAPQTQLQKLQSRPPVLGIQPTFVSALGSNLSGTCDKKKMRALMYVWLVRRWLKQPTHDDTSSSHGVTGRGGFLGLGSGSKGDDHSGNTVEPGSDVEVRFEWKRGKVKASSRGMRKARSEVGDRRSNSTANEDHGVSEETKRKRSVKRASSQSGSGKSSRSIGSGVGSEEGNEESRKRRMRRPSSSHYSSEGMGEGDWRDDGEDSDPEDSETPWVCTLKVRRTTASFAKSDRLGLKQSSRSREKVLKLKVATLSPTPHHPKVVAMLKVPFPLPDIEVERLCIRRRTREFIPEQGDVNEMGEMEQPGSASRDAFNTNYRGLELAAEEIKDIICSTALWLIVREGTAGVGRVSRKGDGWKLRS</sequence>
<dbReference type="AlphaFoldDB" id="A0A8H7BZG3"/>
<feature type="region of interest" description="Disordered" evidence="1">
    <location>
        <begin position="590"/>
        <end position="701"/>
    </location>
</feature>
<evidence type="ECO:0000256" key="1">
    <source>
        <dbReference type="SAM" id="MobiDB-lite"/>
    </source>
</evidence>
<feature type="compositionally biased region" description="Basic residues" evidence="1">
    <location>
        <begin position="590"/>
        <end position="601"/>
    </location>
</feature>
<feature type="region of interest" description="Disordered" evidence="1">
    <location>
        <begin position="401"/>
        <end position="420"/>
    </location>
</feature>
<feature type="compositionally biased region" description="Low complexity" evidence="1">
    <location>
        <begin position="439"/>
        <end position="449"/>
    </location>
</feature>
<feature type="compositionally biased region" description="Low complexity" evidence="1">
    <location>
        <begin position="635"/>
        <end position="654"/>
    </location>
</feature>
<feature type="compositionally biased region" description="Low complexity" evidence="1">
    <location>
        <begin position="401"/>
        <end position="411"/>
    </location>
</feature>
<gene>
    <name evidence="2" type="ORF">Agabi119p4_11413</name>
</gene>
<feature type="region of interest" description="Disordered" evidence="1">
    <location>
        <begin position="86"/>
        <end position="148"/>
    </location>
</feature>
<feature type="region of interest" description="Disordered" evidence="1">
    <location>
        <begin position="230"/>
        <end position="369"/>
    </location>
</feature>
<feature type="compositionally biased region" description="Basic and acidic residues" evidence="1">
    <location>
        <begin position="602"/>
        <end position="626"/>
    </location>
</feature>
<feature type="compositionally biased region" description="Low complexity" evidence="1">
    <location>
        <begin position="117"/>
        <end position="148"/>
    </location>
</feature>
<comment type="caution">
    <text evidence="2">The sequence shown here is derived from an EMBL/GenBank/DDBJ whole genome shotgun (WGS) entry which is preliminary data.</text>
</comment>
<accession>A0A8H7BZG3</accession>
<evidence type="ECO:0000313" key="3">
    <source>
        <dbReference type="Proteomes" id="UP000629468"/>
    </source>
</evidence>
<evidence type="ECO:0000313" key="2">
    <source>
        <dbReference type="EMBL" id="KAF7759718.1"/>
    </source>
</evidence>
<organism evidence="2 3">
    <name type="scientific">Agaricus bisporus var. burnettii</name>
    <dbReference type="NCBI Taxonomy" id="192524"/>
    <lineage>
        <taxon>Eukaryota</taxon>
        <taxon>Fungi</taxon>
        <taxon>Dikarya</taxon>
        <taxon>Basidiomycota</taxon>
        <taxon>Agaricomycotina</taxon>
        <taxon>Agaricomycetes</taxon>
        <taxon>Agaricomycetidae</taxon>
        <taxon>Agaricales</taxon>
        <taxon>Agaricineae</taxon>
        <taxon>Agaricaceae</taxon>
        <taxon>Agaricus</taxon>
    </lineage>
</organism>
<proteinExistence type="predicted"/>
<feature type="region of interest" description="Disordered" evidence="1">
    <location>
        <begin position="13"/>
        <end position="61"/>
    </location>
</feature>